<feature type="transmembrane region" description="Helical" evidence="1">
    <location>
        <begin position="234"/>
        <end position="254"/>
    </location>
</feature>
<feature type="transmembrane region" description="Helical" evidence="1">
    <location>
        <begin position="367"/>
        <end position="388"/>
    </location>
</feature>
<gene>
    <name evidence="2" type="ORF">KSF_108870</name>
</gene>
<name>A0A8J3N753_9CHLR</name>
<proteinExistence type="predicted"/>
<organism evidence="2 3">
    <name type="scientific">Reticulibacter mediterranei</name>
    <dbReference type="NCBI Taxonomy" id="2778369"/>
    <lineage>
        <taxon>Bacteria</taxon>
        <taxon>Bacillati</taxon>
        <taxon>Chloroflexota</taxon>
        <taxon>Ktedonobacteria</taxon>
        <taxon>Ktedonobacterales</taxon>
        <taxon>Reticulibacteraceae</taxon>
        <taxon>Reticulibacter</taxon>
    </lineage>
</organism>
<feature type="transmembrane region" description="Helical" evidence="1">
    <location>
        <begin position="274"/>
        <end position="291"/>
    </location>
</feature>
<evidence type="ECO:0000313" key="2">
    <source>
        <dbReference type="EMBL" id="GHP00840.1"/>
    </source>
</evidence>
<dbReference type="EMBL" id="BNJK01000003">
    <property type="protein sequence ID" value="GHP00840.1"/>
    <property type="molecule type" value="Genomic_DNA"/>
</dbReference>
<dbReference type="RefSeq" id="WP_220211416.1">
    <property type="nucleotide sequence ID" value="NZ_BNJK01000003.1"/>
</dbReference>
<sequence length="393" mass="43761">MTSPTVSTNAHLEWRDGGLYCQGCPVVHLLPAPKMGELVIETEPPLPDHQAICGEELLFAMTGQKTFSHAQGERWLHAYIHVRTVFSGLLDQLFFTTPTARVLGYLDGGADLLDTLEDIKKVINTLPLQVSSPGVLYATCILARLHCFLLLERIEQICPSTYLQHISGGSVVIQTLKDLRLALVPLPSLALEKRPQATVDECPSSTVIAPDDTKDERALLFGEIMKRIELQDTLFLAGFFGGVSFLGICLQPGVDGHTGFLLPIALSALMLKHYVHNLRIGQIGFYLRFVLKSRWEVTRRHLFSKQTLSSQEDQTFDAHLLKEAQKLTPFYKHIDMLASQILFSTLSATALIIASQRTYDQLFSHPFTLSLWILSYGLAAASSCFLAVKKRVR</sequence>
<keyword evidence="1" id="KW-0812">Transmembrane</keyword>
<evidence type="ECO:0000313" key="3">
    <source>
        <dbReference type="Proteomes" id="UP000597444"/>
    </source>
</evidence>
<comment type="caution">
    <text evidence="2">The sequence shown here is derived from an EMBL/GenBank/DDBJ whole genome shotgun (WGS) entry which is preliminary data.</text>
</comment>
<keyword evidence="3" id="KW-1185">Reference proteome</keyword>
<accession>A0A8J3N753</accession>
<reference evidence="2" key="1">
    <citation type="submission" date="2020-10" db="EMBL/GenBank/DDBJ databases">
        <title>Taxonomic study of unclassified bacteria belonging to the class Ktedonobacteria.</title>
        <authorList>
            <person name="Yabe S."/>
            <person name="Wang C.M."/>
            <person name="Zheng Y."/>
            <person name="Sakai Y."/>
            <person name="Cavaletti L."/>
            <person name="Monciardini P."/>
            <person name="Donadio S."/>
        </authorList>
    </citation>
    <scope>NUCLEOTIDE SEQUENCE</scope>
    <source>
        <strain evidence="2">ID150040</strain>
    </source>
</reference>
<evidence type="ECO:0000256" key="1">
    <source>
        <dbReference type="SAM" id="Phobius"/>
    </source>
</evidence>
<feature type="transmembrane region" description="Helical" evidence="1">
    <location>
        <begin position="336"/>
        <end position="355"/>
    </location>
</feature>
<keyword evidence="1" id="KW-0472">Membrane</keyword>
<dbReference type="AlphaFoldDB" id="A0A8J3N753"/>
<dbReference type="Proteomes" id="UP000597444">
    <property type="component" value="Unassembled WGS sequence"/>
</dbReference>
<keyword evidence="1" id="KW-1133">Transmembrane helix</keyword>
<protein>
    <submittedName>
        <fullName evidence="2">Uncharacterized protein</fullName>
    </submittedName>
</protein>